<dbReference type="InterPro" id="IPR025669">
    <property type="entry name" value="AAA_dom"/>
</dbReference>
<dbReference type="CDD" id="cd02042">
    <property type="entry name" value="ParAB_family"/>
    <property type="match status" value="1"/>
</dbReference>
<dbReference type="Gene3D" id="3.40.50.300">
    <property type="entry name" value="P-loop containing nucleotide triphosphate hydrolases"/>
    <property type="match status" value="1"/>
</dbReference>
<dbReference type="SUPFAM" id="SSF52540">
    <property type="entry name" value="P-loop containing nucleoside triphosphate hydrolases"/>
    <property type="match status" value="1"/>
</dbReference>
<proteinExistence type="predicted"/>
<protein>
    <submittedName>
        <fullName evidence="2">ParA family protein</fullName>
    </submittedName>
</protein>
<accession>A0ABW8PU10</accession>
<gene>
    <name evidence="2" type="ORF">V6U78_01835</name>
</gene>
<name>A0ABW8PU10_9GAMM</name>
<dbReference type="RefSeq" id="WP_405336601.1">
    <property type="nucleotide sequence ID" value="NZ_JBANFI010000001.1"/>
</dbReference>
<sequence length="272" mass="29960">MHVWAVANQKGGVGKTTTAITLGGILADKGHQVLLLDLDPHGSLTSYFKYDPDSVDKSVYDLFQHRQVPESLPASLLLDTGHDRIKIMAASTALATLERQVSGKGGMGLVIAKSLAQLWNRFDYVLIDSPPVLGLLMINALAACEQLIIPVQTEFLAIKGLERMMRTLKMINKARKQGLPYTVVPTLYDRRTQASIQSLRLLRNTYGDVIWHSMVPVDTKFRDASVAGMPASMLDPNSRGVHAYSVLLKFLQEKETELRRQSPAALHEGAGQ</sequence>
<dbReference type="Pfam" id="PF13614">
    <property type="entry name" value="AAA_31"/>
    <property type="match status" value="1"/>
</dbReference>
<dbReference type="EMBL" id="JBANFI010000001">
    <property type="protein sequence ID" value="MFK7159780.1"/>
    <property type="molecule type" value="Genomic_DNA"/>
</dbReference>
<comment type="caution">
    <text evidence="2">The sequence shown here is derived from an EMBL/GenBank/DDBJ whole genome shotgun (WGS) entry which is preliminary data.</text>
</comment>
<dbReference type="InterPro" id="IPR050678">
    <property type="entry name" value="DNA_Partitioning_ATPase"/>
</dbReference>
<evidence type="ECO:0000313" key="2">
    <source>
        <dbReference type="EMBL" id="MFK7159780.1"/>
    </source>
</evidence>
<evidence type="ECO:0000313" key="3">
    <source>
        <dbReference type="Proteomes" id="UP001621714"/>
    </source>
</evidence>
<dbReference type="PANTHER" id="PTHR13696">
    <property type="entry name" value="P-LOOP CONTAINING NUCLEOSIDE TRIPHOSPHATE HYDROLASE"/>
    <property type="match status" value="1"/>
</dbReference>
<organism evidence="2 3">
    <name type="scientific">Marinospirillum alkalitolerans</name>
    <dbReference type="NCBI Taxonomy" id="3123374"/>
    <lineage>
        <taxon>Bacteria</taxon>
        <taxon>Pseudomonadati</taxon>
        <taxon>Pseudomonadota</taxon>
        <taxon>Gammaproteobacteria</taxon>
        <taxon>Oceanospirillales</taxon>
        <taxon>Oceanospirillaceae</taxon>
        <taxon>Marinospirillum</taxon>
    </lineage>
</organism>
<keyword evidence="3" id="KW-1185">Reference proteome</keyword>
<dbReference type="InterPro" id="IPR027417">
    <property type="entry name" value="P-loop_NTPase"/>
</dbReference>
<feature type="domain" description="AAA" evidence="1">
    <location>
        <begin position="2"/>
        <end position="177"/>
    </location>
</feature>
<reference evidence="2 3" key="1">
    <citation type="submission" date="2024-02" db="EMBL/GenBank/DDBJ databases">
        <title>Marinospirillum sp. MEB 164 isolated from Lonar lake sediment.</title>
        <authorList>
            <person name="Joshi A."/>
            <person name="Thite S."/>
        </authorList>
    </citation>
    <scope>NUCLEOTIDE SEQUENCE [LARGE SCALE GENOMIC DNA]</scope>
    <source>
        <strain evidence="2 3">MEB164</strain>
    </source>
</reference>
<dbReference type="Proteomes" id="UP001621714">
    <property type="component" value="Unassembled WGS sequence"/>
</dbReference>
<dbReference type="PANTHER" id="PTHR13696:SF69">
    <property type="entry name" value="PLASMID PARTITIONING PROTEIN-RELATED"/>
    <property type="match status" value="1"/>
</dbReference>
<evidence type="ECO:0000259" key="1">
    <source>
        <dbReference type="Pfam" id="PF13614"/>
    </source>
</evidence>